<dbReference type="NCBIfam" id="TIGR00360">
    <property type="entry name" value="ComEC_N-term"/>
    <property type="match status" value="1"/>
</dbReference>
<dbReference type="EMBL" id="JAENIO010000048">
    <property type="protein sequence ID" value="MBK1835322.1"/>
    <property type="molecule type" value="Genomic_DNA"/>
</dbReference>
<keyword evidence="2" id="KW-1003">Cell membrane</keyword>
<reference evidence="8" key="1">
    <citation type="submission" date="2021-01" db="EMBL/GenBank/DDBJ databases">
        <title>Modified the classification status of verrucomicrobia.</title>
        <authorList>
            <person name="Feng X."/>
        </authorList>
    </citation>
    <scope>NUCLEOTIDE SEQUENCE</scope>
    <source>
        <strain evidence="8">KCTC 12986</strain>
    </source>
</reference>
<feature type="transmembrane region" description="Helical" evidence="6">
    <location>
        <begin position="214"/>
        <end position="236"/>
    </location>
</feature>
<dbReference type="AlphaFoldDB" id="A0A934VNI0"/>
<dbReference type="Pfam" id="PF03772">
    <property type="entry name" value="Competence"/>
    <property type="match status" value="1"/>
</dbReference>
<comment type="caution">
    <text evidence="8">The sequence shown here is derived from an EMBL/GenBank/DDBJ whole genome shotgun (WGS) entry which is preliminary data.</text>
</comment>
<feature type="domain" description="ComEC/Rec2-related protein" evidence="7">
    <location>
        <begin position="193"/>
        <end position="459"/>
    </location>
</feature>
<sequence length="713" mass="77091">MGGILAAELALWPLLVGAIVGSLYQGLYRRQPVWVMAALTLLTSALLHQSRVRARADLAAVLASQGHVTLTGTLVESNRTGLLPRLFRTDQGGLVRLHGLPEDLRTGQRLTLSGQPFQAREKRNPTGWDPEQTLWKKGLAGSLFVTGATPQGWSRGLPRLRGWAEAWRAHLATRVTTGISSPTAAEVVRAVILGEKTASSEAFQDFRKTGTMHIFAVSGLHVGLVALLVYGVGRFLRLPPRALLLTVLAAMFGYAFITGLRPPALRAALMGALLLGRFLLLRRPAAFNNLCAAALVVLACDSFQLWQPGFQFSFLVVLVILLLEPFLWQRVEPHLGHDPYLPRPLWSPWQKISSQARSQAAKMFTVSLTAWGGSAPLSALYFGWFTPVAALASAFMVLFAFAILAGAFLSLAVGLLHPSAALPINALNGHLADWARSSATGFSRLPGAWTRVTSPAPWQNGLCLFDLPYEGTASHLAIGGGILIDGGRAADFQWIVQPALEASSLSCDSLIASHNDANHLGGLTASLAIWPIRQILHPPEPPSYELANLQQAARNQGTRLLPARAKQWLPLAKDVSCEVLATGTGSPGRADDRSLILRLHWQGWRLLFTHEAGYETESRLLAAGLDLSADVWICGAQSALFTGHDAFLAHLGPRLIITPRPAPPLSPSRQKWLQQSGITLFGKQEHGAIFLLPSANTLTARGYLSGEEFTLPR</sequence>
<keyword evidence="5 6" id="KW-0472">Membrane</keyword>
<proteinExistence type="predicted"/>
<evidence type="ECO:0000256" key="2">
    <source>
        <dbReference type="ARBA" id="ARBA00022475"/>
    </source>
</evidence>
<evidence type="ECO:0000256" key="5">
    <source>
        <dbReference type="ARBA" id="ARBA00023136"/>
    </source>
</evidence>
<accession>A0A934VNI0</accession>
<evidence type="ECO:0000256" key="4">
    <source>
        <dbReference type="ARBA" id="ARBA00022989"/>
    </source>
</evidence>
<comment type="subcellular location">
    <subcellularLocation>
        <location evidence="1">Cell membrane</location>
        <topology evidence="1">Multi-pass membrane protein</topology>
    </subcellularLocation>
</comment>
<evidence type="ECO:0000256" key="6">
    <source>
        <dbReference type="SAM" id="Phobius"/>
    </source>
</evidence>
<dbReference type="Gene3D" id="3.60.15.10">
    <property type="entry name" value="Ribonuclease Z/Hydroxyacylglutathione hydrolase-like"/>
    <property type="match status" value="1"/>
</dbReference>
<dbReference type="GO" id="GO:0005886">
    <property type="term" value="C:plasma membrane"/>
    <property type="evidence" value="ECO:0007669"/>
    <property type="project" value="UniProtKB-SubCell"/>
</dbReference>
<keyword evidence="9" id="KW-1185">Reference proteome</keyword>
<gene>
    <name evidence="8" type="ORF">JIN78_14730</name>
</gene>
<keyword evidence="3 6" id="KW-0812">Transmembrane</keyword>
<organism evidence="8 9">
    <name type="scientific">Roseibacillus ishigakijimensis</name>
    <dbReference type="NCBI Taxonomy" id="454146"/>
    <lineage>
        <taxon>Bacteria</taxon>
        <taxon>Pseudomonadati</taxon>
        <taxon>Verrucomicrobiota</taxon>
        <taxon>Verrucomicrobiia</taxon>
        <taxon>Verrucomicrobiales</taxon>
        <taxon>Verrucomicrobiaceae</taxon>
        <taxon>Roseibacillus</taxon>
    </lineage>
</organism>
<dbReference type="PANTHER" id="PTHR30619:SF7">
    <property type="entry name" value="BETA-LACTAMASE DOMAIN PROTEIN"/>
    <property type="match status" value="1"/>
</dbReference>
<feature type="transmembrane region" description="Helical" evidence="6">
    <location>
        <begin position="285"/>
        <end position="306"/>
    </location>
</feature>
<feature type="transmembrane region" description="Helical" evidence="6">
    <location>
        <begin position="390"/>
        <end position="416"/>
    </location>
</feature>
<keyword evidence="4 6" id="KW-1133">Transmembrane helix</keyword>
<dbReference type="Proteomes" id="UP000604083">
    <property type="component" value="Unassembled WGS sequence"/>
</dbReference>
<evidence type="ECO:0000256" key="1">
    <source>
        <dbReference type="ARBA" id="ARBA00004651"/>
    </source>
</evidence>
<evidence type="ECO:0000313" key="8">
    <source>
        <dbReference type="EMBL" id="MBK1835322.1"/>
    </source>
</evidence>
<dbReference type="RefSeq" id="WP_200392758.1">
    <property type="nucleotide sequence ID" value="NZ_JAENIO010000048.1"/>
</dbReference>
<feature type="transmembrane region" description="Helical" evidence="6">
    <location>
        <begin position="312"/>
        <end position="328"/>
    </location>
</feature>
<dbReference type="InterPro" id="IPR004477">
    <property type="entry name" value="ComEC_N"/>
</dbReference>
<dbReference type="PANTHER" id="PTHR30619">
    <property type="entry name" value="DNA INTERNALIZATION/COMPETENCE PROTEIN COMEC/REC2"/>
    <property type="match status" value="1"/>
</dbReference>
<feature type="transmembrane region" description="Helical" evidence="6">
    <location>
        <begin position="242"/>
        <end position="264"/>
    </location>
</feature>
<evidence type="ECO:0000259" key="7">
    <source>
        <dbReference type="Pfam" id="PF03772"/>
    </source>
</evidence>
<dbReference type="InterPro" id="IPR036866">
    <property type="entry name" value="RibonucZ/Hydroxyglut_hydro"/>
</dbReference>
<feature type="transmembrane region" description="Helical" evidence="6">
    <location>
        <begin position="363"/>
        <end position="384"/>
    </location>
</feature>
<dbReference type="InterPro" id="IPR052159">
    <property type="entry name" value="Competence_DNA_uptake"/>
</dbReference>
<protein>
    <submittedName>
        <fullName evidence="8">ComEC/Rec2 family competence protein</fullName>
    </submittedName>
</protein>
<name>A0A934VNI0_9BACT</name>
<evidence type="ECO:0000256" key="3">
    <source>
        <dbReference type="ARBA" id="ARBA00022692"/>
    </source>
</evidence>
<evidence type="ECO:0000313" key="9">
    <source>
        <dbReference type="Proteomes" id="UP000604083"/>
    </source>
</evidence>
<dbReference type="SUPFAM" id="SSF56281">
    <property type="entry name" value="Metallo-hydrolase/oxidoreductase"/>
    <property type="match status" value="1"/>
</dbReference>